<keyword evidence="2" id="KW-1185">Reference proteome</keyword>
<dbReference type="AlphaFoldDB" id="A0A075JIW4"/>
<sequence>MSRIGFLHTSPVHVLTFDNLLSEVAPEAHPVHVVDESLLTDARANGPQSVADRVEAQLRSLKDRGVELICCTCSTLGSVAEQSEPGVPVFRVDRPMAARALQAGRRIAVIAALDSTLAPTLALLEEEASAADHEVETTPIVAKGAWDMFEAGDQVGYVECVARTARAAAPTADVVILAQASMAPAEALLTDLPTPVFSSPRPAVEYLAARQ</sequence>
<reference evidence="1 2" key="1">
    <citation type="submission" date="2014-07" db="EMBL/GenBank/DDBJ databases">
        <title>Genome Sequencing of Dermacoccus nishinomiyaensis.</title>
        <authorList>
            <person name="Hong K.W."/>
            <person name="Chan K.G."/>
        </authorList>
    </citation>
    <scope>NUCLEOTIDE SEQUENCE [LARGE SCALE GENOMIC DNA]</scope>
    <source>
        <strain evidence="1 2">M25</strain>
    </source>
</reference>
<dbReference type="Pfam" id="PF01177">
    <property type="entry name" value="Asp_Glu_race"/>
    <property type="match status" value="1"/>
</dbReference>
<evidence type="ECO:0000313" key="1">
    <source>
        <dbReference type="EMBL" id="AIF39858.1"/>
    </source>
</evidence>
<organism evidence="1 2">
    <name type="scientific">Dermacoccus nishinomiyaensis</name>
    <dbReference type="NCBI Taxonomy" id="1274"/>
    <lineage>
        <taxon>Bacteria</taxon>
        <taxon>Bacillati</taxon>
        <taxon>Actinomycetota</taxon>
        <taxon>Actinomycetes</taxon>
        <taxon>Micrococcales</taxon>
        <taxon>Dermacoccaceae</taxon>
        <taxon>Dermacoccus</taxon>
    </lineage>
</organism>
<evidence type="ECO:0008006" key="3">
    <source>
        <dbReference type="Google" id="ProtNLM"/>
    </source>
</evidence>
<dbReference type="OrthoDB" id="978447at2"/>
<dbReference type="KEGG" id="dni:HX89_01390"/>
<evidence type="ECO:0000313" key="2">
    <source>
        <dbReference type="Proteomes" id="UP000027986"/>
    </source>
</evidence>
<dbReference type="eggNOG" id="COG4126">
    <property type="taxonomic scope" value="Bacteria"/>
</dbReference>
<dbReference type="InterPro" id="IPR015942">
    <property type="entry name" value="Asp/Glu/hydantoin_racemase"/>
</dbReference>
<dbReference type="Proteomes" id="UP000027986">
    <property type="component" value="Chromosome"/>
</dbReference>
<name>A0A075JIW4_9MICO</name>
<proteinExistence type="predicted"/>
<protein>
    <recommendedName>
        <fullName evidence="3">Arylsulfatase</fullName>
    </recommendedName>
</protein>
<gene>
    <name evidence="1" type="ORF">HX89_01390</name>
</gene>
<accession>A0A075JIW4</accession>
<dbReference type="GO" id="GO:0047661">
    <property type="term" value="F:amino-acid racemase activity"/>
    <property type="evidence" value="ECO:0007669"/>
    <property type="project" value="InterPro"/>
</dbReference>
<dbReference type="HOGENOM" id="CLU_079356_1_0_11"/>
<dbReference type="EMBL" id="CP008889">
    <property type="protein sequence ID" value="AIF39858.1"/>
    <property type="molecule type" value="Genomic_DNA"/>
</dbReference>